<dbReference type="InterPro" id="IPR017896">
    <property type="entry name" value="4Fe4S_Fe-S-bd"/>
</dbReference>
<evidence type="ECO:0000313" key="4">
    <source>
        <dbReference type="Proteomes" id="UP000567293"/>
    </source>
</evidence>
<dbReference type="InterPro" id="IPR009010">
    <property type="entry name" value="Asp_de-COase-like_dom_sf"/>
</dbReference>
<keyword evidence="4" id="KW-1185">Reference proteome</keyword>
<dbReference type="Gene3D" id="3.40.228.10">
    <property type="entry name" value="Dimethylsulfoxide Reductase, domain 2"/>
    <property type="match status" value="1"/>
</dbReference>
<feature type="domain" description="4Fe-4S ferredoxin-type" evidence="2">
    <location>
        <begin position="878"/>
        <end position="909"/>
    </location>
</feature>
<dbReference type="CDD" id="cd10551">
    <property type="entry name" value="PsrB"/>
    <property type="match status" value="1"/>
</dbReference>
<evidence type="ECO:0000313" key="3">
    <source>
        <dbReference type="EMBL" id="MBA0088465.1"/>
    </source>
</evidence>
<sequence>MSAQPQEEHQDDRPAANQKLEELSLLPRPLDLTAVRERLRAKTGKQYWRTLEELSGDPRFEELLHREFPRQAPSEWDDSVDRRDFLKLMAASLALAGLGGCERLPEQHIVPYVKQPDGLVLGKPQFYATAMPFLADAIGLLVESHEGRPTKIEGNPDHPGSLGATNVYAQASILNLYDPDRAQTVTRAGEIRTWSQFLDAAQGTAATLKATRGEGLRILSGIITSPTLTAQIETLLSLYPLAKWHQWEPAVGDGAREGAKLAFGAYVNTVYRPGKADVILSLDSDFLASGPGHIRYAREFYERRKLDSPGATMNRLYVVEPTPSVTGASADHRLPLRASEVERFARAVAEKLGLGGPAKALPAAEKWLEAVAGDLEKHKGASLVVAGEQQPAEVHALAHAINAKLGNVGATLYYTDPVEAHSVNHLESLRELCADIDANKVDTLLILGVNPVYTAPHDFDFVSKLKFDEQHKRKKIQTVIHVSSHFDETSEYCDWHLAESHYLETWGDARAFDGTVGVVQPLIAPLYRTHSAREAVGALTDKPGLSDYDALRERLKATSPSGDFEKFWRKTLNDGVVAGSALPPSKPALKFSLASLPAPKALHGEDLEIIFRPDPCVYDGRFANNGWLQELPKPVTKLTWDNAALVSPRTAEKLGLTHRVALRGGEHGQILSDVVDIALSGSKVTAAAWILPGQAEGVVVLPLGYGRKRAGYTGTNKGFNAYAVRHSGALWAAAAEASAIQKTGADYPLACTQYHFNMEGRQILAAGTLEEYRKNPAFAHDDEEFQNKKKDELTLYKEEENPYEKMQYRWAMAIDLNSCNGCNACVVACQSENNIAVVGKEQVMRGREMHWIRIDRYYRNVKANVGDPRAEDESLDNPETFFQPVPCQQCENAPCEEVCPVGATVHSAEGLNDMVYNRCIGTRYCSNNCPYKVRRFNFLRFQDWETPQFKLLRNPEVTVRSRGVMEKCTYCIQRITNVRIEAEKKNTAIPDGAIVTACEQACPAKAIVFGNANDPSSRVSQLRAQKRNYTILGELNTRPRTTYLAAVRNPNPELEKA</sequence>
<gene>
    <name evidence="3" type="ORF">HRJ53_26060</name>
</gene>
<dbReference type="NCBIfam" id="TIGR04519">
    <property type="entry name" value="MoCo_extend_TAT"/>
    <property type="match status" value="1"/>
</dbReference>
<feature type="region of interest" description="Disordered" evidence="1">
    <location>
        <begin position="1"/>
        <end position="22"/>
    </location>
</feature>
<dbReference type="AlphaFoldDB" id="A0A7V8NWE2"/>
<reference evidence="3" key="1">
    <citation type="submission" date="2020-06" db="EMBL/GenBank/DDBJ databases">
        <title>Legume-microbial interactions unlock mineral nutrients during tropical forest succession.</title>
        <authorList>
            <person name="Epihov D.Z."/>
        </authorList>
    </citation>
    <scope>NUCLEOTIDE SEQUENCE [LARGE SCALE GENOMIC DNA]</scope>
    <source>
        <strain evidence="3">Pan2503</strain>
    </source>
</reference>
<dbReference type="PANTHER" id="PTHR42783">
    <property type="entry name" value="GLUTAMATE SYNTHASE [NADPH] SMALL CHAIN"/>
    <property type="match status" value="1"/>
</dbReference>
<protein>
    <submittedName>
        <fullName evidence="3">TAT-variant-translocated molybdopterin oxidoreductase</fullName>
    </submittedName>
</protein>
<dbReference type="EMBL" id="JACDQQ010002510">
    <property type="protein sequence ID" value="MBA0088465.1"/>
    <property type="molecule type" value="Genomic_DNA"/>
</dbReference>
<dbReference type="PROSITE" id="PS51379">
    <property type="entry name" value="4FE4S_FER_2"/>
    <property type="match status" value="2"/>
</dbReference>
<dbReference type="SUPFAM" id="SSF53706">
    <property type="entry name" value="Formate dehydrogenase/DMSO reductase, domains 1-3"/>
    <property type="match status" value="1"/>
</dbReference>
<proteinExistence type="predicted"/>
<dbReference type="PANTHER" id="PTHR42783:SF3">
    <property type="entry name" value="GLUTAMATE SYNTHASE [NADPH] SMALL CHAIN-RELATED"/>
    <property type="match status" value="1"/>
</dbReference>
<accession>A0A7V8NWE2</accession>
<comment type="caution">
    <text evidence="3">The sequence shown here is derived from an EMBL/GenBank/DDBJ whole genome shotgun (WGS) entry which is preliminary data.</text>
</comment>
<dbReference type="Pfam" id="PF12838">
    <property type="entry name" value="Fer4_7"/>
    <property type="match status" value="1"/>
</dbReference>
<organism evidence="3 4">
    <name type="scientific">Candidatus Acidiferrum panamense</name>
    <dbReference type="NCBI Taxonomy" id="2741543"/>
    <lineage>
        <taxon>Bacteria</taxon>
        <taxon>Pseudomonadati</taxon>
        <taxon>Acidobacteriota</taxon>
        <taxon>Terriglobia</taxon>
        <taxon>Candidatus Acidiferrales</taxon>
        <taxon>Candidatus Acidiferrum</taxon>
    </lineage>
</organism>
<dbReference type="Proteomes" id="UP000567293">
    <property type="component" value="Unassembled WGS sequence"/>
</dbReference>
<evidence type="ECO:0000259" key="2">
    <source>
        <dbReference type="PROSITE" id="PS51379"/>
    </source>
</evidence>
<evidence type="ECO:0000256" key="1">
    <source>
        <dbReference type="SAM" id="MobiDB-lite"/>
    </source>
</evidence>
<dbReference type="SUPFAM" id="SSF54862">
    <property type="entry name" value="4Fe-4S ferredoxins"/>
    <property type="match status" value="1"/>
</dbReference>
<dbReference type="Gene3D" id="3.30.70.20">
    <property type="match status" value="2"/>
</dbReference>
<dbReference type="Gene3D" id="2.20.25.90">
    <property type="entry name" value="ADC-like domains"/>
    <property type="match status" value="1"/>
</dbReference>
<feature type="domain" description="4Fe-4S ferredoxin-type" evidence="2">
    <location>
        <begin position="810"/>
        <end position="840"/>
    </location>
</feature>
<dbReference type="InterPro" id="IPR030948">
    <property type="entry name" value="TAT_var_transloc_signal_dom"/>
</dbReference>
<dbReference type="Gene3D" id="3.30.2070.10">
    <property type="entry name" value="Formate dehydrogenase/DMSO reductase"/>
    <property type="match status" value="1"/>
</dbReference>
<dbReference type="SUPFAM" id="SSF50692">
    <property type="entry name" value="ADC-like"/>
    <property type="match status" value="1"/>
</dbReference>
<dbReference type="CDD" id="cd02784">
    <property type="entry name" value="MopB_CT_PHLH"/>
    <property type="match status" value="1"/>
</dbReference>
<dbReference type="Gene3D" id="3.40.50.740">
    <property type="match status" value="1"/>
</dbReference>
<name>A0A7V8NWE2_9BACT</name>